<dbReference type="EMBL" id="JADJZA010000007">
    <property type="protein sequence ID" value="MBK9297900.1"/>
    <property type="molecule type" value="Genomic_DNA"/>
</dbReference>
<evidence type="ECO:0000313" key="4">
    <source>
        <dbReference type="Proteomes" id="UP000727993"/>
    </source>
</evidence>
<dbReference type="AlphaFoldDB" id="A0A936TGN6"/>
<feature type="region of interest" description="Disordered" evidence="1">
    <location>
        <begin position="21"/>
        <end position="59"/>
    </location>
</feature>
<feature type="domain" description="Septum formation-related" evidence="2">
    <location>
        <begin position="64"/>
        <end position="160"/>
    </location>
</feature>
<protein>
    <submittedName>
        <fullName evidence="3">Septum formation family protein</fullName>
    </submittedName>
</protein>
<gene>
    <name evidence="3" type="ORF">IPN02_13920</name>
</gene>
<organism evidence="3 4">
    <name type="scientific">Candidatus Neomicrothrix subdominans</name>
    <dbReference type="NCBI Taxonomy" id="2954438"/>
    <lineage>
        <taxon>Bacteria</taxon>
        <taxon>Bacillati</taxon>
        <taxon>Actinomycetota</taxon>
        <taxon>Acidimicrobiia</taxon>
        <taxon>Acidimicrobiales</taxon>
        <taxon>Microthrixaceae</taxon>
        <taxon>Candidatus Neomicrothrix</taxon>
    </lineage>
</organism>
<accession>A0A936TGN6</accession>
<dbReference type="Pfam" id="PF13845">
    <property type="entry name" value="Septum_form"/>
    <property type="match status" value="1"/>
</dbReference>
<evidence type="ECO:0000259" key="2">
    <source>
        <dbReference type="Pfam" id="PF13845"/>
    </source>
</evidence>
<evidence type="ECO:0000256" key="1">
    <source>
        <dbReference type="SAM" id="MobiDB-lite"/>
    </source>
</evidence>
<dbReference type="PROSITE" id="PS51257">
    <property type="entry name" value="PROKAR_LIPOPROTEIN"/>
    <property type="match status" value="1"/>
</dbReference>
<evidence type="ECO:0000313" key="3">
    <source>
        <dbReference type="EMBL" id="MBK9297900.1"/>
    </source>
</evidence>
<dbReference type="Proteomes" id="UP000727993">
    <property type="component" value="Unassembled WGS sequence"/>
</dbReference>
<feature type="compositionally biased region" description="Low complexity" evidence="1">
    <location>
        <begin position="30"/>
        <end position="39"/>
    </location>
</feature>
<name>A0A936TGN6_9ACTN</name>
<sequence>MRNVAALVALSAVLLTGCGGGGDAVPIPPTTEATTTTEAKPTERDLSQPADGAVPGGVENLELGDCYDPAPDPSQRDIMVLLLPCEQAHQYEVYATDSFNEGLSDGYPGDDAVRNFAEERCFERFEGFVGQVWRDSDLDIETWFPTSVSWEKGNDRKLSCVLFHRSQADLTGSMEGSGV</sequence>
<reference evidence="3 4" key="1">
    <citation type="submission" date="2020-10" db="EMBL/GenBank/DDBJ databases">
        <title>Connecting structure to function with the recovery of over 1000 high-quality activated sludge metagenome-assembled genomes encoding full-length rRNA genes using long-read sequencing.</title>
        <authorList>
            <person name="Singleton C.M."/>
            <person name="Petriglieri F."/>
            <person name="Kristensen J.M."/>
            <person name="Kirkegaard R.H."/>
            <person name="Michaelsen T.Y."/>
            <person name="Andersen M.H."/>
            <person name="Karst S.M."/>
            <person name="Dueholm M.S."/>
            <person name="Nielsen P.H."/>
            <person name="Albertsen M."/>
        </authorList>
    </citation>
    <scope>NUCLEOTIDE SEQUENCE [LARGE SCALE GENOMIC DNA]</scope>
    <source>
        <strain evidence="3">Lyne_18-Q3-R50-59_MAXAC.006</strain>
    </source>
</reference>
<proteinExistence type="predicted"/>
<comment type="caution">
    <text evidence="3">The sequence shown here is derived from an EMBL/GenBank/DDBJ whole genome shotgun (WGS) entry which is preliminary data.</text>
</comment>
<dbReference type="InterPro" id="IPR026004">
    <property type="entry name" value="Septum_form"/>
</dbReference>